<dbReference type="SUPFAM" id="SSF103473">
    <property type="entry name" value="MFS general substrate transporter"/>
    <property type="match status" value="1"/>
</dbReference>
<feature type="transmembrane region" description="Helical" evidence="8">
    <location>
        <begin position="416"/>
        <end position="437"/>
    </location>
</feature>
<dbReference type="Gene3D" id="1.20.1720.10">
    <property type="entry name" value="Multidrug resistance protein D"/>
    <property type="match status" value="1"/>
</dbReference>
<name>G8TS24_SULAD</name>
<keyword evidence="4" id="KW-1003">Cell membrane</keyword>
<keyword evidence="5 8" id="KW-0812">Transmembrane</keyword>
<feature type="transmembrane region" description="Helical" evidence="8">
    <location>
        <begin position="124"/>
        <end position="145"/>
    </location>
</feature>
<feature type="domain" description="Major facilitator superfamily (MFS) profile" evidence="9">
    <location>
        <begin position="28"/>
        <end position="483"/>
    </location>
</feature>
<dbReference type="GO" id="GO:0005886">
    <property type="term" value="C:plasma membrane"/>
    <property type="evidence" value="ECO:0007669"/>
    <property type="project" value="UniProtKB-SubCell"/>
</dbReference>
<dbReference type="PANTHER" id="PTHR42718:SF9">
    <property type="entry name" value="MAJOR FACILITATOR SUPERFAMILY MULTIDRUG TRANSPORTER MFSC"/>
    <property type="match status" value="1"/>
</dbReference>
<dbReference type="GO" id="GO:0022857">
    <property type="term" value="F:transmembrane transporter activity"/>
    <property type="evidence" value="ECO:0007669"/>
    <property type="project" value="InterPro"/>
</dbReference>
<dbReference type="HOGENOM" id="CLU_000960_28_3_9"/>
<dbReference type="AlphaFoldDB" id="G8TS24"/>
<sequence>MSEKGVIESRPTVSRPSTALSGRALWLSFAAATTGTFMVNVDASVVNVALPVLQHQFQLPISTLQWVITGYLLIITALLPMAGYLADALGRREVFMGGVLVFTLGSLASALAPNFSGLVAARVLQGIGGATIMANVMAIIALIFPVHERGRALGLIGSVVAAGTLAGPPLGGLLTAWYGWRSIFWINLPVGLWGLWGSWRYLPHFPPDPHASLQRFDWAGAGFFMATTSLLQFGLADLHHWTGLAFLAADGLSLAAFIRIESRNDHPLIPLRLFRVRAFSFNMLAGMAYWVLMMFPAFLMPFYLHTERHLPISWVGLSLVPQALAMIIVSPWGGRWADRRGIMGPGRTGLALFILADVLLASLPLSAPLWTIWLALAIIGVAAGLFSSPQNAAVLNSVTAHDTGLASSLLATQRNLGRAVGVALGSGILSLVWLLIGAGPNPSHTDPHYIHWLLIGIRGVFWSGIGFALIGLWLLTDPAKSPGSGGKA</sequence>
<evidence type="ECO:0000256" key="7">
    <source>
        <dbReference type="ARBA" id="ARBA00023136"/>
    </source>
</evidence>
<keyword evidence="11" id="KW-1185">Reference proteome</keyword>
<dbReference type="PROSITE" id="PS00216">
    <property type="entry name" value="SUGAR_TRANSPORT_1"/>
    <property type="match status" value="1"/>
</dbReference>
<dbReference type="Pfam" id="PF07690">
    <property type="entry name" value="MFS_1"/>
    <property type="match status" value="1"/>
</dbReference>
<feature type="transmembrane region" description="Helical" evidence="8">
    <location>
        <begin position="241"/>
        <end position="260"/>
    </location>
</feature>
<dbReference type="NCBIfam" id="TIGR00711">
    <property type="entry name" value="efflux_EmrB"/>
    <property type="match status" value="1"/>
</dbReference>
<accession>G8TS24</accession>
<dbReference type="STRING" id="679936.Sulac_0847"/>
<gene>
    <name evidence="10" type="ordered locus">Sulac_0847</name>
</gene>
<dbReference type="Proteomes" id="UP000005439">
    <property type="component" value="Chromosome"/>
</dbReference>
<evidence type="ECO:0000256" key="2">
    <source>
        <dbReference type="ARBA" id="ARBA00008537"/>
    </source>
</evidence>
<dbReference type="Gene3D" id="1.20.1250.20">
    <property type="entry name" value="MFS general substrate transporter like domains"/>
    <property type="match status" value="1"/>
</dbReference>
<protein>
    <submittedName>
        <fullName evidence="10">Drug resistance transporter, EmrB/QacA subfamily</fullName>
    </submittedName>
</protein>
<evidence type="ECO:0000256" key="8">
    <source>
        <dbReference type="SAM" id="Phobius"/>
    </source>
</evidence>
<dbReference type="PATRIC" id="fig|679936.5.peg.898"/>
<feature type="transmembrane region" description="Helical" evidence="8">
    <location>
        <begin position="281"/>
        <end position="304"/>
    </location>
</feature>
<keyword evidence="3" id="KW-0813">Transport</keyword>
<dbReference type="KEGG" id="sap:Sulac_0847"/>
<dbReference type="PROSITE" id="PS50850">
    <property type="entry name" value="MFS"/>
    <property type="match status" value="1"/>
</dbReference>
<evidence type="ECO:0000259" key="9">
    <source>
        <dbReference type="PROSITE" id="PS50850"/>
    </source>
</evidence>
<feature type="transmembrane region" description="Helical" evidence="8">
    <location>
        <begin position="152"/>
        <end position="171"/>
    </location>
</feature>
<evidence type="ECO:0000256" key="1">
    <source>
        <dbReference type="ARBA" id="ARBA00004651"/>
    </source>
</evidence>
<dbReference type="PANTHER" id="PTHR42718">
    <property type="entry name" value="MAJOR FACILITATOR SUPERFAMILY MULTIDRUG TRANSPORTER MFSC"/>
    <property type="match status" value="1"/>
</dbReference>
<feature type="transmembrane region" description="Helical" evidence="8">
    <location>
        <begin position="63"/>
        <end position="82"/>
    </location>
</feature>
<evidence type="ECO:0000256" key="6">
    <source>
        <dbReference type="ARBA" id="ARBA00022989"/>
    </source>
</evidence>
<proteinExistence type="inferred from homology"/>
<feature type="transmembrane region" description="Helical" evidence="8">
    <location>
        <begin position="310"/>
        <end position="329"/>
    </location>
</feature>
<reference evidence="10 11" key="2">
    <citation type="journal article" date="2012" name="Stand. Genomic Sci.">
        <title>Complete genome sequence of the moderately thermophilic mineral-sulfide-oxidizing firmicute Sulfobacillus acidophilus type strain (NAL(T)).</title>
        <authorList>
            <person name="Anderson I."/>
            <person name="Chertkov O."/>
            <person name="Chen A."/>
            <person name="Saunders E."/>
            <person name="Lapidus A."/>
            <person name="Nolan M."/>
            <person name="Lucas S."/>
            <person name="Hammon N."/>
            <person name="Deshpande S."/>
            <person name="Cheng J.F."/>
            <person name="Han C."/>
            <person name="Tapia R."/>
            <person name="Goodwin L.A."/>
            <person name="Pitluck S."/>
            <person name="Liolios K."/>
            <person name="Pagani I."/>
            <person name="Ivanova N."/>
            <person name="Mikhailova N."/>
            <person name="Pati A."/>
            <person name="Palaniappan K."/>
            <person name="Land M."/>
            <person name="Pan C."/>
            <person name="Rohde M."/>
            <person name="Pukall R."/>
            <person name="Goker M."/>
            <person name="Detter J.C."/>
            <person name="Woyke T."/>
            <person name="Bristow J."/>
            <person name="Eisen J.A."/>
            <person name="Markowitz V."/>
            <person name="Hugenholtz P."/>
            <person name="Kyrpides N.C."/>
            <person name="Klenk H.P."/>
            <person name="Mavromatis K."/>
        </authorList>
    </citation>
    <scope>NUCLEOTIDE SEQUENCE [LARGE SCALE GENOMIC DNA]</scope>
    <source>
        <strain evidence="11">ATCC 700253 / DSM 10332 / NAL</strain>
    </source>
</reference>
<comment type="subcellular location">
    <subcellularLocation>
        <location evidence="1">Cell membrane</location>
        <topology evidence="1">Multi-pass membrane protein</topology>
    </subcellularLocation>
</comment>
<evidence type="ECO:0000313" key="11">
    <source>
        <dbReference type="Proteomes" id="UP000005439"/>
    </source>
</evidence>
<dbReference type="InterPro" id="IPR005829">
    <property type="entry name" value="Sugar_transporter_CS"/>
</dbReference>
<feature type="transmembrane region" description="Helical" evidence="8">
    <location>
        <begin position="94"/>
        <end position="112"/>
    </location>
</feature>
<evidence type="ECO:0000313" key="10">
    <source>
        <dbReference type="EMBL" id="AEW04350.1"/>
    </source>
</evidence>
<dbReference type="InterPro" id="IPR004638">
    <property type="entry name" value="EmrB-like"/>
</dbReference>
<keyword evidence="7 8" id="KW-0472">Membrane</keyword>
<organism evidence="10 11">
    <name type="scientific">Sulfobacillus acidophilus (strain ATCC 700253 / DSM 10332 / NAL)</name>
    <dbReference type="NCBI Taxonomy" id="679936"/>
    <lineage>
        <taxon>Bacteria</taxon>
        <taxon>Bacillati</taxon>
        <taxon>Bacillota</taxon>
        <taxon>Clostridia</taxon>
        <taxon>Eubacteriales</taxon>
        <taxon>Clostridiales Family XVII. Incertae Sedis</taxon>
        <taxon>Sulfobacillus</taxon>
    </lineage>
</organism>
<reference evidence="11" key="1">
    <citation type="submission" date="2011-12" db="EMBL/GenBank/DDBJ databases">
        <title>The complete genome of chromosome of Sulfobacillus acidophilus DSM 10332.</title>
        <authorList>
            <person name="Lucas S."/>
            <person name="Han J."/>
            <person name="Lapidus A."/>
            <person name="Bruce D."/>
            <person name="Goodwin L."/>
            <person name="Pitluck S."/>
            <person name="Peters L."/>
            <person name="Kyrpides N."/>
            <person name="Mavromatis K."/>
            <person name="Ivanova N."/>
            <person name="Mikhailova N."/>
            <person name="Chertkov O."/>
            <person name="Saunders E."/>
            <person name="Detter J.C."/>
            <person name="Tapia R."/>
            <person name="Han C."/>
            <person name="Land M."/>
            <person name="Hauser L."/>
            <person name="Markowitz V."/>
            <person name="Cheng J.-F."/>
            <person name="Hugenholtz P."/>
            <person name="Woyke T."/>
            <person name="Wu D."/>
            <person name="Pukall R."/>
            <person name="Gehrich-Schroeter G."/>
            <person name="Schneider S."/>
            <person name="Klenk H.-P."/>
            <person name="Eisen J.A."/>
        </authorList>
    </citation>
    <scope>NUCLEOTIDE SEQUENCE [LARGE SCALE GENOMIC DNA]</scope>
    <source>
        <strain evidence="11">ATCC 700253 / DSM 10332 / NAL</strain>
    </source>
</reference>
<evidence type="ECO:0000256" key="5">
    <source>
        <dbReference type="ARBA" id="ARBA00022692"/>
    </source>
</evidence>
<comment type="similarity">
    <text evidence="2">Belongs to the major facilitator superfamily. EmrB family.</text>
</comment>
<feature type="transmembrane region" description="Helical" evidence="8">
    <location>
        <begin position="449"/>
        <end position="475"/>
    </location>
</feature>
<dbReference type="InterPro" id="IPR020846">
    <property type="entry name" value="MFS_dom"/>
</dbReference>
<dbReference type="PRINTS" id="PR01036">
    <property type="entry name" value="TCRTETB"/>
</dbReference>
<feature type="transmembrane region" description="Helical" evidence="8">
    <location>
        <begin position="24"/>
        <end position="43"/>
    </location>
</feature>
<feature type="transmembrane region" description="Helical" evidence="8">
    <location>
        <begin position="350"/>
        <end position="367"/>
    </location>
</feature>
<evidence type="ECO:0000256" key="4">
    <source>
        <dbReference type="ARBA" id="ARBA00022475"/>
    </source>
</evidence>
<dbReference type="InterPro" id="IPR036259">
    <property type="entry name" value="MFS_trans_sf"/>
</dbReference>
<dbReference type="InterPro" id="IPR011701">
    <property type="entry name" value="MFS"/>
</dbReference>
<keyword evidence="6 8" id="KW-1133">Transmembrane helix</keyword>
<evidence type="ECO:0000256" key="3">
    <source>
        <dbReference type="ARBA" id="ARBA00022448"/>
    </source>
</evidence>
<dbReference type="EMBL" id="CP003179">
    <property type="protein sequence ID" value="AEW04350.1"/>
    <property type="molecule type" value="Genomic_DNA"/>
</dbReference>
<feature type="transmembrane region" description="Helical" evidence="8">
    <location>
        <begin position="373"/>
        <end position="395"/>
    </location>
</feature>